<protein>
    <submittedName>
        <fullName evidence="1">Uncharacterized protein</fullName>
    </submittedName>
</protein>
<accession>A0AAV4MN22</accession>
<comment type="caution">
    <text evidence="1">The sequence shown here is derived from an EMBL/GenBank/DDBJ whole genome shotgun (WGS) entry which is preliminary data.</text>
</comment>
<gene>
    <name evidence="1" type="ORF">CEXT_19591</name>
</gene>
<dbReference type="AlphaFoldDB" id="A0AAV4MN22"/>
<organism evidence="1 2">
    <name type="scientific">Caerostris extrusa</name>
    <name type="common">Bark spider</name>
    <name type="synonym">Caerostris bankana</name>
    <dbReference type="NCBI Taxonomy" id="172846"/>
    <lineage>
        <taxon>Eukaryota</taxon>
        <taxon>Metazoa</taxon>
        <taxon>Ecdysozoa</taxon>
        <taxon>Arthropoda</taxon>
        <taxon>Chelicerata</taxon>
        <taxon>Arachnida</taxon>
        <taxon>Araneae</taxon>
        <taxon>Araneomorphae</taxon>
        <taxon>Entelegynae</taxon>
        <taxon>Araneoidea</taxon>
        <taxon>Araneidae</taxon>
        <taxon>Caerostris</taxon>
    </lineage>
</organism>
<proteinExistence type="predicted"/>
<keyword evidence="2" id="KW-1185">Reference proteome</keyword>
<evidence type="ECO:0000313" key="1">
    <source>
        <dbReference type="EMBL" id="GIX73768.1"/>
    </source>
</evidence>
<dbReference type="Proteomes" id="UP001054945">
    <property type="component" value="Unassembled WGS sequence"/>
</dbReference>
<dbReference type="EMBL" id="BPLR01019985">
    <property type="protein sequence ID" value="GIX73768.1"/>
    <property type="molecule type" value="Genomic_DNA"/>
</dbReference>
<name>A0AAV4MN22_CAEEX</name>
<reference evidence="1 2" key="1">
    <citation type="submission" date="2021-06" db="EMBL/GenBank/DDBJ databases">
        <title>Caerostris extrusa draft genome.</title>
        <authorList>
            <person name="Kono N."/>
            <person name="Arakawa K."/>
        </authorList>
    </citation>
    <scope>NUCLEOTIDE SEQUENCE [LARGE SCALE GENOMIC DNA]</scope>
</reference>
<sequence length="115" mass="13232">MTTPRHQCTVTTTTCHQCTVTTTTCHQRTLTITTCHQYAGPQHHRKSASLREFAYSCPQTVLWFISMVSLADIVQSRSLRFVELVLSQAAHSEKFKMNLNYFDYKEIKRNCTLTA</sequence>
<evidence type="ECO:0000313" key="2">
    <source>
        <dbReference type="Proteomes" id="UP001054945"/>
    </source>
</evidence>